<keyword evidence="2" id="KW-1185">Reference proteome</keyword>
<comment type="caution">
    <text evidence="1">The sequence shown here is derived from an EMBL/GenBank/DDBJ whole genome shotgun (WGS) entry which is preliminary data.</text>
</comment>
<dbReference type="PANTHER" id="PTHR33544">
    <property type="entry name" value="DUF4005 DOMAIN-CONTAINING PROTEIN-RELATED"/>
    <property type="match status" value="1"/>
</dbReference>
<dbReference type="EMBL" id="BAABME010005954">
    <property type="protein sequence ID" value="GAA0167072.1"/>
    <property type="molecule type" value="Genomic_DNA"/>
</dbReference>
<dbReference type="InterPro" id="IPR040344">
    <property type="entry name" value="At3g17950-like"/>
</dbReference>
<gene>
    <name evidence="1" type="ORF">LIER_22085</name>
</gene>
<dbReference type="AlphaFoldDB" id="A0AAV3QVS0"/>
<organism evidence="1 2">
    <name type="scientific">Lithospermum erythrorhizon</name>
    <name type="common">Purple gromwell</name>
    <name type="synonym">Lithospermum officinale var. erythrorhizon</name>
    <dbReference type="NCBI Taxonomy" id="34254"/>
    <lineage>
        <taxon>Eukaryota</taxon>
        <taxon>Viridiplantae</taxon>
        <taxon>Streptophyta</taxon>
        <taxon>Embryophyta</taxon>
        <taxon>Tracheophyta</taxon>
        <taxon>Spermatophyta</taxon>
        <taxon>Magnoliopsida</taxon>
        <taxon>eudicotyledons</taxon>
        <taxon>Gunneridae</taxon>
        <taxon>Pentapetalae</taxon>
        <taxon>asterids</taxon>
        <taxon>lamiids</taxon>
        <taxon>Boraginales</taxon>
        <taxon>Boraginaceae</taxon>
        <taxon>Boraginoideae</taxon>
        <taxon>Lithospermeae</taxon>
        <taxon>Lithospermum</taxon>
    </lineage>
</organism>
<dbReference type="PANTHER" id="PTHR33544:SF14">
    <property type="entry name" value="PROTEIN, PUTATIVE-RELATED"/>
    <property type="match status" value="1"/>
</dbReference>
<dbReference type="Proteomes" id="UP001454036">
    <property type="component" value="Unassembled WGS sequence"/>
</dbReference>
<sequence length="165" mass="18477">MLSKSSSIFPTTFLFPNRKENENLRGWPLGLGRNNERTTGWPLGLGILNMTLRIVPDGNQNASVAEPCSLHIPSYSFSSFSSSNLDTESTTSFFQDQSVPLGRLIGMKPAGNKRRVFDANTNHFEQQSNVFHSRSYGEVKEVSSQKLCVPLLHNVIEKLMSRSRN</sequence>
<reference evidence="1 2" key="1">
    <citation type="submission" date="2024-01" db="EMBL/GenBank/DDBJ databases">
        <title>The complete chloroplast genome sequence of Lithospermum erythrorhizon: insights into the phylogenetic relationship among Boraginaceae species and the maternal lineages of purple gromwells.</title>
        <authorList>
            <person name="Okada T."/>
            <person name="Watanabe K."/>
        </authorList>
    </citation>
    <scope>NUCLEOTIDE SEQUENCE [LARGE SCALE GENOMIC DNA]</scope>
</reference>
<protein>
    <submittedName>
        <fullName evidence="1">Uncharacterized protein</fullName>
    </submittedName>
</protein>
<accession>A0AAV3QVS0</accession>
<evidence type="ECO:0000313" key="2">
    <source>
        <dbReference type="Proteomes" id="UP001454036"/>
    </source>
</evidence>
<proteinExistence type="predicted"/>
<name>A0AAV3QVS0_LITER</name>
<evidence type="ECO:0000313" key="1">
    <source>
        <dbReference type="EMBL" id="GAA0167072.1"/>
    </source>
</evidence>